<evidence type="ECO:0000259" key="1">
    <source>
        <dbReference type="Pfam" id="PF05662"/>
    </source>
</evidence>
<accession>A0A833CCV0</accession>
<feature type="domain" description="Trimeric autotransporter adhesin YadA-like stalk" evidence="1">
    <location>
        <begin position="1063"/>
        <end position="1098"/>
    </location>
</feature>
<dbReference type="GO" id="GO:0019867">
    <property type="term" value="C:outer membrane"/>
    <property type="evidence" value="ECO:0007669"/>
    <property type="project" value="InterPro"/>
</dbReference>
<dbReference type="RefSeq" id="WP_127008501.1">
    <property type="nucleotide sequence ID" value="NZ_RQUZ01000012.1"/>
</dbReference>
<evidence type="ECO:0000313" key="3">
    <source>
        <dbReference type="Proteomes" id="UP000434554"/>
    </source>
</evidence>
<dbReference type="EMBL" id="WBKH01000002">
    <property type="protein sequence ID" value="KAB1479495.1"/>
    <property type="molecule type" value="Genomic_DNA"/>
</dbReference>
<feature type="domain" description="Trimeric autotransporter adhesin YadA-like stalk" evidence="1">
    <location>
        <begin position="814"/>
        <end position="852"/>
    </location>
</feature>
<dbReference type="InterPro" id="IPR008635">
    <property type="entry name" value="Coiled_stalk_dom"/>
</dbReference>
<dbReference type="SUPFAM" id="SSF101967">
    <property type="entry name" value="Adhesin YadA, collagen-binding domain"/>
    <property type="match status" value="3"/>
</dbReference>
<dbReference type="Proteomes" id="UP000434554">
    <property type="component" value="Unassembled WGS sequence"/>
</dbReference>
<comment type="caution">
    <text evidence="2">The sequence shown here is derived from an EMBL/GenBank/DDBJ whole genome shotgun (WGS) entry which is preliminary data.</text>
</comment>
<sequence>MIKAKTVIKEVVQNAVDVKGGTNINVDAANVNDVKTFTVNLDKNLDLGGEGSITLGDTIIKSGDVQVGGTTINNGGVTLNSNGEFKVGDTVINGSTINVGGTTLNQGGLTIKNGPTINVGGINMGGTKITNVANATEEGDVVTYNQLQEVKNIATESSELANSALQTVAVKGNDGQTITISKGQANLGIVGATDGMVESKVSGQDLVVDLTAATKEKINNAAGKDLGNLDDKGKEVIKEVVQKSVDVKGGTNIEVASETGADDVKTFTVNMKNNVDLGATGSIKAGATTVDANGLTAGTTTVSADGLAIVGGPSVTKDGINAGGKVVSNLGEGSVTEGSKDAVTGGQLFAVKTDVDGVKGRVDTINNNLEKVTNNLEKVTETAGSALQTVTVADTNGKELTIDKDRAGFGIKGATDGMVTSEVSGQDLVVDLTAETKEKINNAAGKDLGNLDDKGKEVIKEVVQKSVDVKGGTNIEVTSETGADDVKTFTVNMKNNVDLGDKGSIKAGATTVDANGLTIADGPSVTKGGINAGGKVVSNLGEGSVAKDSTDAVTGGQLYGVKTELDDKVNTVTNEVNTIKTDVGTLKTEMTTVKTDVGTIRTDVNTLTDRVTTVENTAGSALQTVTVKDSEGNKLTVNKENAGFGIVGVTDGMVASRVAGQDLVVDLTAATKEKINNAAGKDLGNLDDKGKTVIKEVVQNAVDVKGGTNINVDAANVNDVKTFTVNLDKNLDLGGEGSITLGDTIIKSGDVQVGGTTINNGGVTLNSNGEFKVGDTVINGSTINFGGTTLNQGGLTIKNGPSINVGGINMGGTKITNVANATEEGDVVTYNQLQEVKNIATEGSKLADSALQTVSVKGNDGQVITISKGQASLGIVGATDGMVESKVNSNDLVVDLTAATKEKINNAAGKDLGNLDDKGKEVIKEVSQHAVDVVGGSNITVDTEKVDDVKTFTVNLNKDLNLGGEGSITLGDTVIKSGDVNIGGTTINQGGVTLVPTGEFKVGDTVINGGSINVAGTTITEGGIMVNPQGNIVLGDTTISNGGFTIKNGPTINVGGINMGGTKITNVANGTQKGDVVTYNQLQEVKNIATEGSELANSALPTISINDGNGGVITVNKGQAGFGVTGKSGGMVESKVDGQNLVVDLTAATKEKINNAADKDLSNLSNKGKEVIKETSQNAVNVTGGNNITVNPSDVNGVKTFDVNLNNQIDLGATGSVKAGNTTVDNNGVSVGSSTLTGDGLAVGNTKVSDSGLAVGDTKVSGSGLTVGDVAVNGSGLSITGGPSVTKDGIDAGNKVIYNIADGVKAGDAVNKGQLDKVDTKVNDLSGRVDGLDKGRKDLGTKVDGLGQDVKDLGTKVGNLDTKVGNLDTKVGNLDTKVDKLDKTVKGFDGRITEVEKTAGSALQGITVGTDTNSHDEGVKLTKKQNRLDIVGATDQKGDKSIVTSVSGNKVNIDLADGVKDKINNAATKNMDNLSDTGKANVRGLVSAVGDNAVVVDTDVNDAGVKTFTVGLTEDAQKMLTRHVGWRPKIMLRQVKMNHLR</sequence>
<feature type="domain" description="Trimeric autotransporter adhesin YadA-like stalk" evidence="1">
    <location>
        <begin position="327"/>
        <end position="369"/>
    </location>
</feature>
<organism evidence="2 3">
    <name type="scientific">Veillonella seminalis</name>
    <dbReference type="NCBI Taxonomy" id="1502943"/>
    <lineage>
        <taxon>Bacteria</taxon>
        <taxon>Bacillati</taxon>
        <taxon>Bacillota</taxon>
        <taxon>Negativicutes</taxon>
        <taxon>Veillonellales</taxon>
        <taxon>Veillonellaceae</taxon>
        <taxon>Veillonella</taxon>
    </lineage>
</organism>
<evidence type="ECO:0000313" key="2">
    <source>
        <dbReference type="EMBL" id="KAB1479495.1"/>
    </source>
</evidence>
<reference evidence="2 3" key="1">
    <citation type="submission" date="2019-09" db="EMBL/GenBank/DDBJ databases">
        <title>Draft genome sequence of 3 type strains from the CCUG.</title>
        <authorList>
            <person name="Pineiro-Iglesias B."/>
            <person name="Tunovic T."/>
            <person name="Unosson C."/>
            <person name="Inganas E."/>
            <person name="Ohlen M."/>
            <person name="Cardew S."/>
            <person name="Jensie-Markopoulos S."/>
            <person name="Salva-Serra F."/>
            <person name="Jaen-Luchoro D."/>
            <person name="Karlsson R."/>
            <person name="Svensson-Stadler L."/>
            <person name="Chun J."/>
            <person name="Moore E."/>
        </authorList>
    </citation>
    <scope>NUCLEOTIDE SEQUENCE [LARGE SCALE GENOMIC DNA]</scope>
    <source>
        <strain evidence="2 3">CCUG 65427</strain>
    </source>
</reference>
<proteinExistence type="predicted"/>
<dbReference type="Gene3D" id="1.20.5.170">
    <property type="match status" value="3"/>
</dbReference>
<protein>
    <recommendedName>
        <fullName evidence="1">Trimeric autotransporter adhesin YadA-like stalk domain-containing protein</fullName>
    </recommendedName>
</protein>
<name>A0A833CCV0_9FIRM</name>
<feature type="domain" description="Trimeric autotransporter adhesin YadA-like stalk" evidence="1">
    <location>
        <begin position="1297"/>
        <end position="1328"/>
    </location>
</feature>
<gene>
    <name evidence="2" type="ORF">F8R14_02255</name>
</gene>
<dbReference type="Gene3D" id="2.20.70.140">
    <property type="match status" value="6"/>
</dbReference>
<dbReference type="Pfam" id="PF05662">
    <property type="entry name" value="YadA_stalk"/>
    <property type="match status" value="6"/>
</dbReference>
<feature type="domain" description="Trimeric autotransporter adhesin YadA-like stalk" evidence="1">
    <location>
        <begin position="537"/>
        <end position="579"/>
    </location>
</feature>
<dbReference type="Gene3D" id="1.20.1270.70">
    <property type="entry name" value="Designed single chain three-helix bundle"/>
    <property type="match status" value="1"/>
</dbReference>
<dbReference type="InterPro" id="IPR011049">
    <property type="entry name" value="Serralysin-like_metalloprot_C"/>
</dbReference>
<dbReference type="GeneID" id="83055763"/>
<feature type="domain" description="Trimeric autotransporter adhesin YadA-like stalk" evidence="1">
    <location>
        <begin position="128"/>
        <end position="166"/>
    </location>
</feature>